<dbReference type="Gene3D" id="2.60.120.260">
    <property type="entry name" value="Galactose-binding domain-like"/>
    <property type="match status" value="2"/>
</dbReference>
<protein>
    <recommendedName>
        <fullName evidence="4">Beta-mannosidase-like galactose-binding domain-containing protein</fullName>
    </recommendedName>
</protein>
<dbReference type="Pfam" id="PF17132">
    <property type="entry name" value="Glyco_hydro_106"/>
    <property type="match status" value="2"/>
</dbReference>
<accession>A0A5C6AF30</accession>
<keyword evidence="1" id="KW-0732">Signal</keyword>
<feature type="domain" description="Beta-mannosidase-like galactose-binding" evidence="4">
    <location>
        <begin position="931"/>
        <end position="1010"/>
    </location>
</feature>
<evidence type="ECO:0000256" key="2">
    <source>
        <dbReference type="ARBA" id="ARBA00022801"/>
    </source>
</evidence>
<keyword evidence="6" id="KW-1185">Reference proteome</keyword>
<evidence type="ECO:0000313" key="5">
    <source>
        <dbReference type="EMBL" id="TWT97671.1"/>
    </source>
</evidence>
<dbReference type="GO" id="GO:0004553">
    <property type="term" value="F:hydrolase activity, hydrolyzing O-glycosyl compounds"/>
    <property type="evidence" value="ECO:0007669"/>
    <property type="project" value="UniProtKB-ARBA"/>
</dbReference>
<dbReference type="EMBL" id="SJPR01000002">
    <property type="protein sequence ID" value="TWT97671.1"/>
    <property type="molecule type" value="Genomic_DNA"/>
</dbReference>
<evidence type="ECO:0000313" key="6">
    <source>
        <dbReference type="Proteomes" id="UP000317421"/>
    </source>
</evidence>
<keyword evidence="2" id="KW-0378">Hydrolase</keyword>
<name>A0A5C6AF30_9BACT</name>
<dbReference type="AlphaFoldDB" id="A0A5C6AF30"/>
<evidence type="ECO:0000256" key="1">
    <source>
        <dbReference type="ARBA" id="ARBA00022729"/>
    </source>
</evidence>
<feature type="region of interest" description="Disordered" evidence="3">
    <location>
        <begin position="696"/>
        <end position="732"/>
    </location>
</feature>
<gene>
    <name evidence="5" type="ORF">Pla108_18230</name>
</gene>
<evidence type="ECO:0000259" key="4">
    <source>
        <dbReference type="Pfam" id="PF22666"/>
    </source>
</evidence>
<sequence length="1047" mass="115041" precursor="true">MLSLLAACVPSAIGIATPAQSISELERRFDSPPEDARPWVFWYWLKGRVSAEGITADLEAMREAGLGGAYLMPIQGPDDPPAFEPPATQLSPRFWRMVRHAAREADRLGLRLGMHLCDGFATAGGPWVTPELSMQQLVWSQTRVTGGAGRRLDLPQPETHEDYYRDIATLALPCPAGYGIDTSTSKPKVATSDNEPDADRLARADNAKRYRSDRPCWIRYDFDEPFTARSVTVTPDGSNYQCQRLLIEASDDGVDWRMVAQLDAPRHGWQDEGRPVTHALSETTARSFRFSWTPVGSEPGGEDLDSAKWAAVLKVQSIVLSSEACLHQHRGKNGSVWRKSPPTTASQAPERLCTPVAKVIDVSRHVDAAGRLNWDAPPGEWLVMRFGHTSTGKRNATAGGGIGLECDKLSDRAVRLQYDHWFGEARRQIADEIGDTAMRRVLGTLHLDSWECGAQNWTPDFAAEFAQRHGEDLKRWLPAMAGLPIESAGASERFLWNVRATIADLVAERFYGGLRQIADEEGLRFTGECTAPTMPGDGMRHFAYLDAPMGEFWLNSPTHDKPTDLRDAISAAHRYGKQVVQAEAFTQLRIGWDETPASLKPLGDRVLAEGVNRLVFHVWTHNPWLDRKPGQTLGGVGLYFQRDQPWIAGARGWVEYLARCQAVLQAGEPVVDIAVSTGDDYPRRALTPDKLVDRAPGLMGKEAVDRQRQRLANEGQPQREMPAGVRASANLPDSEAWTDPLRGYKYDSIANHAGSAVTKRYALVLDAGAPAWTEPDLASRGVARDFRASDDQGGPAEGFAWTHRAGDGWDAYFVSNQRDESRGVRLSFRATGSAMEVWDPNTGLRRRIAYSAGARTECLADFAAGQSLLFVIRQQSNADRTGPLTELKPINGSWSLSLNALVGPKRDARTIDSLRDLAETPDFADFVGEAIYATDFRLGDLPPEGSRAWLDVGRASALAAVRLNGVDCGVAWTAPWRVDVTDALRVGDNELSVTTPSVWKNALVADLAKPEAERVTWTSAPVRLSKSAPAPLGLFGPVRLLIETPEP</sequence>
<dbReference type="PANTHER" id="PTHR43817">
    <property type="entry name" value="GLYCOSYL HYDROLASE"/>
    <property type="match status" value="1"/>
</dbReference>
<dbReference type="RefSeq" id="WP_197526415.1">
    <property type="nucleotide sequence ID" value="NZ_SJPR01000002.1"/>
</dbReference>
<dbReference type="Proteomes" id="UP000317421">
    <property type="component" value="Unassembled WGS sequence"/>
</dbReference>
<dbReference type="Pfam" id="PF22666">
    <property type="entry name" value="Glyco_hydro_2_N2"/>
    <property type="match status" value="1"/>
</dbReference>
<dbReference type="InterPro" id="IPR008979">
    <property type="entry name" value="Galactose-bd-like_sf"/>
</dbReference>
<organism evidence="5 6">
    <name type="scientific">Botrimarina colliarenosi</name>
    <dbReference type="NCBI Taxonomy" id="2528001"/>
    <lineage>
        <taxon>Bacteria</taxon>
        <taxon>Pseudomonadati</taxon>
        <taxon>Planctomycetota</taxon>
        <taxon>Planctomycetia</taxon>
        <taxon>Pirellulales</taxon>
        <taxon>Lacipirellulaceae</taxon>
        <taxon>Botrimarina</taxon>
    </lineage>
</organism>
<comment type="caution">
    <text evidence="5">The sequence shown here is derived from an EMBL/GenBank/DDBJ whole genome shotgun (WGS) entry which is preliminary data.</text>
</comment>
<dbReference type="PANTHER" id="PTHR43817:SF1">
    <property type="entry name" value="HYDROLASE, FAMILY 43, PUTATIVE (AFU_ORTHOLOGUE AFUA_3G01660)-RELATED"/>
    <property type="match status" value="1"/>
</dbReference>
<reference evidence="5 6" key="1">
    <citation type="submission" date="2019-02" db="EMBL/GenBank/DDBJ databases">
        <title>Deep-cultivation of Planctomycetes and their phenomic and genomic characterization uncovers novel biology.</title>
        <authorList>
            <person name="Wiegand S."/>
            <person name="Jogler M."/>
            <person name="Boedeker C."/>
            <person name="Pinto D."/>
            <person name="Vollmers J."/>
            <person name="Rivas-Marin E."/>
            <person name="Kohn T."/>
            <person name="Peeters S.H."/>
            <person name="Heuer A."/>
            <person name="Rast P."/>
            <person name="Oberbeckmann S."/>
            <person name="Bunk B."/>
            <person name="Jeske O."/>
            <person name="Meyerdierks A."/>
            <person name="Storesund J.E."/>
            <person name="Kallscheuer N."/>
            <person name="Luecker S."/>
            <person name="Lage O.M."/>
            <person name="Pohl T."/>
            <person name="Merkel B.J."/>
            <person name="Hornburger P."/>
            <person name="Mueller R.-W."/>
            <person name="Bruemmer F."/>
            <person name="Labrenz M."/>
            <person name="Spormann A.M."/>
            <person name="Op Den Camp H."/>
            <person name="Overmann J."/>
            <person name="Amann R."/>
            <person name="Jetten M.S.M."/>
            <person name="Mascher T."/>
            <person name="Medema M.H."/>
            <person name="Devos D.P."/>
            <person name="Kaster A.-K."/>
            <person name="Ovreas L."/>
            <person name="Rohde M."/>
            <person name="Galperin M.Y."/>
            <person name="Jogler C."/>
        </authorList>
    </citation>
    <scope>NUCLEOTIDE SEQUENCE [LARGE SCALE GENOMIC DNA]</scope>
    <source>
        <strain evidence="5 6">Pla108</strain>
    </source>
</reference>
<dbReference type="SUPFAM" id="SSF49785">
    <property type="entry name" value="Galactose-binding domain-like"/>
    <property type="match status" value="2"/>
</dbReference>
<evidence type="ECO:0000256" key="3">
    <source>
        <dbReference type="SAM" id="MobiDB-lite"/>
    </source>
</evidence>
<dbReference type="InterPro" id="IPR054593">
    <property type="entry name" value="Beta-mannosidase-like_N2"/>
</dbReference>
<proteinExistence type="predicted"/>
<dbReference type="NCBIfam" id="NF045579">
    <property type="entry name" value="rhamnoside_JR"/>
    <property type="match status" value="1"/>
</dbReference>